<reference evidence="7 8" key="1">
    <citation type="submission" date="2019-02" db="EMBL/GenBank/DDBJ databases">
        <title>Deep-cultivation of Planctomycetes and their phenomic and genomic characterization uncovers novel biology.</title>
        <authorList>
            <person name="Wiegand S."/>
            <person name="Jogler M."/>
            <person name="Boedeker C."/>
            <person name="Pinto D."/>
            <person name="Vollmers J."/>
            <person name="Rivas-Marin E."/>
            <person name="Kohn T."/>
            <person name="Peeters S.H."/>
            <person name="Heuer A."/>
            <person name="Rast P."/>
            <person name="Oberbeckmann S."/>
            <person name="Bunk B."/>
            <person name="Jeske O."/>
            <person name="Meyerdierks A."/>
            <person name="Storesund J.E."/>
            <person name="Kallscheuer N."/>
            <person name="Luecker S."/>
            <person name="Lage O.M."/>
            <person name="Pohl T."/>
            <person name="Merkel B.J."/>
            <person name="Hornburger P."/>
            <person name="Mueller R.-W."/>
            <person name="Bruemmer F."/>
            <person name="Labrenz M."/>
            <person name="Spormann A.M."/>
            <person name="Op Den Camp H."/>
            <person name="Overmann J."/>
            <person name="Amann R."/>
            <person name="Jetten M.S.M."/>
            <person name="Mascher T."/>
            <person name="Medema M.H."/>
            <person name="Devos D.P."/>
            <person name="Kaster A.-K."/>
            <person name="Ovreas L."/>
            <person name="Rohde M."/>
            <person name="Galperin M.Y."/>
            <person name="Jogler C."/>
        </authorList>
    </citation>
    <scope>NUCLEOTIDE SEQUENCE [LARGE SCALE GENOMIC DNA]</scope>
    <source>
        <strain evidence="7 8">CA85</strain>
    </source>
</reference>
<evidence type="ECO:0000256" key="3">
    <source>
        <dbReference type="ARBA" id="ARBA00022801"/>
    </source>
</evidence>
<keyword evidence="2" id="KW-0479">Metal-binding</keyword>
<dbReference type="PANTHER" id="PTHR42693:SF53">
    <property type="entry name" value="ENDO-4-O-SULFATASE"/>
    <property type="match status" value="1"/>
</dbReference>
<feature type="signal peptide" evidence="5">
    <location>
        <begin position="1"/>
        <end position="23"/>
    </location>
</feature>
<dbReference type="Gene3D" id="3.40.720.10">
    <property type="entry name" value="Alkaline Phosphatase, subunit A"/>
    <property type="match status" value="1"/>
</dbReference>
<evidence type="ECO:0000256" key="4">
    <source>
        <dbReference type="ARBA" id="ARBA00022837"/>
    </source>
</evidence>
<sequence precursor="true">MPSNSIFQFLLLILLITSTTCLVADAAKPQAPNVILVLADDLAIGDFSCVNGGISRTPRLDQLRQESIYFEHAYSGSPVCAPSRAALLTGRYPHRTGSVTLNQRKYPDLTRLHSDEITIADRFSASGYATGLVGKWHSGKGVDYHPLKRGFDEFTGFLDSQDVPSYYRYQLDVQGEYQDFEETYLTDELTDRAIDFVRRHQREPFFLHLAHYAPHRPLGAPPELVARYTAAGLDAKTAKVYAMIEVMDAGVGALLDELDELEIAENTIVIFASDNGPDPVVGTRFNGENRGTKYMVNEGGIHVPFMIRWKGVLEPAHREEIIHFTDAVPTLIELCQLKAPQADKPLDGASFAGLLSQRFATPELPEQRFWQWNRITPLYTHNAAVRDGDWKLVRPFVTRNVPKGESNAAPRLYDLSKDRLESVDLADEHPAIRDRLTEDLNRWSKEVEQDRVR</sequence>
<dbReference type="EMBL" id="SJPK01000004">
    <property type="protein sequence ID" value="TWT67387.1"/>
    <property type="molecule type" value="Genomic_DNA"/>
</dbReference>
<dbReference type="InterPro" id="IPR000917">
    <property type="entry name" value="Sulfatase_N"/>
</dbReference>
<gene>
    <name evidence="7" type="primary">atsA_31</name>
    <name evidence="7" type="ORF">CA85_22370</name>
</gene>
<dbReference type="OrthoDB" id="9777306at2"/>
<dbReference type="GO" id="GO:0004065">
    <property type="term" value="F:arylsulfatase activity"/>
    <property type="evidence" value="ECO:0007669"/>
    <property type="project" value="UniProtKB-EC"/>
</dbReference>
<keyword evidence="3 7" id="KW-0378">Hydrolase</keyword>
<comment type="caution">
    <text evidence="7">The sequence shown here is derived from an EMBL/GenBank/DDBJ whole genome shotgun (WGS) entry which is preliminary data.</text>
</comment>
<evidence type="ECO:0000313" key="7">
    <source>
        <dbReference type="EMBL" id="TWT67387.1"/>
    </source>
</evidence>
<evidence type="ECO:0000256" key="1">
    <source>
        <dbReference type="ARBA" id="ARBA00008779"/>
    </source>
</evidence>
<keyword evidence="4" id="KW-0106">Calcium</keyword>
<dbReference type="RefSeq" id="WP_146391266.1">
    <property type="nucleotide sequence ID" value="NZ_SJPK01000004.1"/>
</dbReference>
<accession>A0A5C5XVP1</accession>
<dbReference type="AlphaFoldDB" id="A0A5C5XVP1"/>
<dbReference type="PROSITE" id="PS00523">
    <property type="entry name" value="SULFATASE_1"/>
    <property type="match status" value="1"/>
</dbReference>
<protein>
    <submittedName>
        <fullName evidence="7">Arylsulfatase</fullName>
        <ecNumber evidence="7">3.1.6.1</ecNumber>
    </submittedName>
</protein>
<organism evidence="7 8">
    <name type="scientific">Allorhodopirellula solitaria</name>
    <dbReference type="NCBI Taxonomy" id="2527987"/>
    <lineage>
        <taxon>Bacteria</taxon>
        <taxon>Pseudomonadati</taxon>
        <taxon>Planctomycetota</taxon>
        <taxon>Planctomycetia</taxon>
        <taxon>Pirellulales</taxon>
        <taxon>Pirellulaceae</taxon>
        <taxon>Allorhodopirellula</taxon>
    </lineage>
</organism>
<evidence type="ECO:0000259" key="6">
    <source>
        <dbReference type="Pfam" id="PF00884"/>
    </source>
</evidence>
<evidence type="ECO:0000256" key="5">
    <source>
        <dbReference type="SAM" id="SignalP"/>
    </source>
</evidence>
<dbReference type="SUPFAM" id="SSF53649">
    <property type="entry name" value="Alkaline phosphatase-like"/>
    <property type="match status" value="1"/>
</dbReference>
<evidence type="ECO:0000256" key="2">
    <source>
        <dbReference type="ARBA" id="ARBA00022723"/>
    </source>
</evidence>
<dbReference type="Pfam" id="PF00884">
    <property type="entry name" value="Sulfatase"/>
    <property type="match status" value="1"/>
</dbReference>
<dbReference type="EC" id="3.1.6.1" evidence="7"/>
<dbReference type="InterPro" id="IPR050738">
    <property type="entry name" value="Sulfatase"/>
</dbReference>
<feature type="chain" id="PRO_5022915119" evidence="5">
    <location>
        <begin position="24"/>
        <end position="453"/>
    </location>
</feature>
<feature type="domain" description="Sulfatase N-terminal" evidence="6">
    <location>
        <begin position="32"/>
        <end position="334"/>
    </location>
</feature>
<dbReference type="GO" id="GO:0046872">
    <property type="term" value="F:metal ion binding"/>
    <property type="evidence" value="ECO:0007669"/>
    <property type="project" value="UniProtKB-KW"/>
</dbReference>
<keyword evidence="8" id="KW-1185">Reference proteome</keyword>
<proteinExistence type="inferred from homology"/>
<dbReference type="PROSITE" id="PS00149">
    <property type="entry name" value="SULFATASE_2"/>
    <property type="match status" value="1"/>
</dbReference>
<comment type="similarity">
    <text evidence="1">Belongs to the sulfatase family.</text>
</comment>
<name>A0A5C5XVP1_9BACT</name>
<dbReference type="PANTHER" id="PTHR42693">
    <property type="entry name" value="ARYLSULFATASE FAMILY MEMBER"/>
    <property type="match status" value="1"/>
</dbReference>
<dbReference type="InterPro" id="IPR024607">
    <property type="entry name" value="Sulfatase_CS"/>
</dbReference>
<dbReference type="Gene3D" id="3.30.1120.10">
    <property type="match status" value="1"/>
</dbReference>
<dbReference type="InterPro" id="IPR017850">
    <property type="entry name" value="Alkaline_phosphatase_core_sf"/>
</dbReference>
<keyword evidence="5" id="KW-0732">Signal</keyword>
<dbReference type="Proteomes" id="UP000318053">
    <property type="component" value="Unassembled WGS sequence"/>
</dbReference>
<evidence type="ECO:0000313" key="8">
    <source>
        <dbReference type="Proteomes" id="UP000318053"/>
    </source>
</evidence>